<organism evidence="2 3">
    <name type="scientific">Arthrobacter humicola</name>
    <dbReference type="NCBI Taxonomy" id="409291"/>
    <lineage>
        <taxon>Bacteria</taxon>
        <taxon>Bacillati</taxon>
        <taxon>Actinomycetota</taxon>
        <taxon>Actinomycetes</taxon>
        <taxon>Micrococcales</taxon>
        <taxon>Micrococcaceae</taxon>
        <taxon>Arthrobacter</taxon>
    </lineage>
</organism>
<dbReference type="EMBL" id="BAAAQB010000004">
    <property type="protein sequence ID" value="GAA2125154.1"/>
    <property type="molecule type" value="Genomic_DNA"/>
</dbReference>
<dbReference type="CDD" id="cd02042">
    <property type="entry name" value="ParAB_family"/>
    <property type="match status" value="1"/>
</dbReference>
<dbReference type="Pfam" id="PF13614">
    <property type="entry name" value="AAA_31"/>
    <property type="match status" value="1"/>
</dbReference>
<protein>
    <recommendedName>
        <fullName evidence="1">AAA domain-containing protein</fullName>
    </recommendedName>
</protein>
<dbReference type="InterPro" id="IPR050678">
    <property type="entry name" value="DNA_Partitioning_ATPase"/>
</dbReference>
<feature type="domain" description="AAA" evidence="1">
    <location>
        <begin position="15"/>
        <end position="193"/>
    </location>
</feature>
<dbReference type="RefSeq" id="WP_344360888.1">
    <property type="nucleotide sequence ID" value="NZ_BAAAQB010000004.1"/>
</dbReference>
<dbReference type="PANTHER" id="PTHR13696:SF99">
    <property type="entry name" value="COBYRINIC ACID AC-DIAMIDE SYNTHASE"/>
    <property type="match status" value="1"/>
</dbReference>
<dbReference type="InterPro" id="IPR027417">
    <property type="entry name" value="P-loop_NTPase"/>
</dbReference>
<dbReference type="Gene3D" id="3.40.50.300">
    <property type="entry name" value="P-loop containing nucleotide triphosphate hydrolases"/>
    <property type="match status" value="1"/>
</dbReference>
<dbReference type="SUPFAM" id="SSF52540">
    <property type="entry name" value="P-loop containing nucleoside triphosphate hydrolases"/>
    <property type="match status" value="1"/>
</dbReference>
<dbReference type="Proteomes" id="UP001500102">
    <property type="component" value="Unassembled WGS sequence"/>
</dbReference>
<accession>A0ABP5K3K9</accession>
<reference evidence="3" key="1">
    <citation type="journal article" date="2019" name="Int. J. Syst. Evol. Microbiol.">
        <title>The Global Catalogue of Microorganisms (GCM) 10K type strain sequencing project: providing services to taxonomists for standard genome sequencing and annotation.</title>
        <authorList>
            <consortium name="The Broad Institute Genomics Platform"/>
            <consortium name="The Broad Institute Genome Sequencing Center for Infectious Disease"/>
            <person name="Wu L."/>
            <person name="Ma J."/>
        </authorList>
    </citation>
    <scope>NUCLEOTIDE SEQUENCE [LARGE SCALE GENOMIC DNA]</scope>
    <source>
        <strain evidence="3">JCM 15921</strain>
    </source>
</reference>
<name>A0ABP5K3K9_9MICC</name>
<dbReference type="PANTHER" id="PTHR13696">
    <property type="entry name" value="P-LOOP CONTAINING NUCLEOSIDE TRIPHOSPHATE HYDROLASE"/>
    <property type="match status" value="1"/>
</dbReference>
<evidence type="ECO:0000313" key="2">
    <source>
        <dbReference type="EMBL" id="GAA2125154.1"/>
    </source>
</evidence>
<comment type="caution">
    <text evidence="2">The sequence shown here is derived from an EMBL/GenBank/DDBJ whole genome shotgun (WGS) entry which is preliminary data.</text>
</comment>
<keyword evidence="3" id="KW-1185">Reference proteome</keyword>
<dbReference type="InterPro" id="IPR025669">
    <property type="entry name" value="AAA_dom"/>
</dbReference>
<evidence type="ECO:0000259" key="1">
    <source>
        <dbReference type="Pfam" id="PF13614"/>
    </source>
</evidence>
<evidence type="ECO:0000313" key="3">
    <source>
        <dbReference type="Proteomes" id="UP001500102"/>
    </source>
</evidence>
<proteinExistence type="predicted"/>
<sequence length="307" mass="32251">MTATTTFDRTGMDRICGFVNGKGGVLKTTLTANVGALLATSGWKVLLVDMDPQGNLGLDLGYRHGARDDDGSALAQSLMFGSLLSPLKDVRPNLDVIPGGAELDQAAAGLIAQGSKDGSKAKLALARSLAPIAANYDIIFIDCPPGNEPLQVAALGAASYVVVPTKTDKAGREGLIGVAKRLDTVIDVNPNLDLLGVIITATSSTATNVHRTTREAITETFGTDDVLFNGMVRHAEAPAQAARDRGLLVHELEEQVKAAPKWYEVLKGTAEAGQSQPRSAANVAEDLYQIAHELVARLEAAEERNAS</sequence>
<gene>
    <name evidence="2" type="ORF">GCM10009825_01230</name>
</gene>